<dbReference type="EMBL" id="FZNR01000001">
    <property type="protein sequence ID" value="SNR30894.1"/>
    <property type="molecule type" value="Genomic_DNA"/>
</dbReference>
<evidence type="ECO:0000313" key="6">
    <source>
        <dbReference type="Proteomes" id="UP000198415"/>
    </source>
</evidence>
<keyword evidence="2" id="KW-0645">Protease</keyword>
<organism evidence="5 6">
    <name type="scientific">Actinoplanes regularis</name>
    <dbReference type="NCBI Taxonomy" id="52697"/>
    <lineage>
        <taxon>Bacteria</taxon>
        <taxon>Bacillati</taxon>
        <taxon>Actinomycetota</taxon>
        <taxon>Actinomycetes</taxon>
        <taxon>Micromonosporales</taxon>
        <taxon>Micromonosporaceae</taxon>
        <taxon>Actinoplanes</taxon>
    </lineage>
</organism>
<dbReference type="GO" id="GO:0004252">
    <property type="term" value="F:serine-type endopeptidase activity"/>
    <property type="evidence" value="ECO:0007669"/>
    <property type="project" value="InterPro"/>
</dbReference>
<evidence type="ECO:0000256" key="2">
    <source>
        <dbReference type="RuleBase" id="RU363034"/>
    </source>
</evidence>
<accession>A0A238V9U1</accession>
<dbReference type="PRINTS" id="PR00722">
    <property type="entry name" value="CHYMOTRYPSIN"/>
</dbReference>
<gene>
    <name evidence="5" type="ORF">SAMN06264365_101886</name>
</gene>
<evidence type="ECO:0000256" key="1">
    <source>
        <dbReference type="ARBA" id="ARBA00023157"/>
    </source>
</evidence>
<dbReference type="Pfam" id="PF00089">
    <property type="entry name" value="Trypsin"/>
    <property type="match status" value="1"/>
</dbReference>
<dbReference type="FunFam" id="2.40.10.10:FF:000002">
    <property type="entry name" value="Transmembrane protease serine"/>
    <property type="match status" value="1"/>
</dbReference>
<dbReference type="InterPro" id="IPR001254">
    <property type="entry name" value="Trypsin_dom"/>
</dbReference>
<dbReference type="Gene3D" id="2.40.10.10">
    <property type="entry name" value="Trypsin-like serine proteases"/>
    <property type="match status" value="2"/>
</dbReference>
<dbReference type="InterPro" id="IPR033116">
    <property type="entry name" value="TRYPSIN_SER"/>
</dbReference>
<dbReference type="GO" id="GO:0006508">
    <property type="term" value="P:proteolysis"/>
    <property type="evidence" value="ECO:0007669"/>
    <property type="project" value="UniProtKB-KW"/>
</dbReference>
<dbReference type="SMART" id="SM00020">
    <property type="entry name" value="Tryp_SPc"/>
    <property type="match status" value="1"/>
</dbReference>
<dbReference type="PROSITE" id="PS00134">
    <property type="entry name" value="TRYPSIN_HIS"/>
    <property type="match status" value="1"/>
</dbReference>
<keyword evidence="2" id="KW-0378">Hydrolase</keyword>
<dbReference type="PROSITE" id="PS50240">
    <property type="entry name" value="TRYPSIN_DOM"/>
    <property type="match status" value="1"/>
</dbReference>
<proteinExistence type="predicted"/>
<feature type="domain" description="Peptidase S1" evidence="4">
    <location>
        <begin position="37"/>
        <end position="260"/>
    </location>
</feature>
<dbReference type="InterPro" id="IPR043504">
    <property type="entry name" value="Peptidase_S1_PA_chymotrypsin"/>
</dbReference>
<dbReference type="AlphaFoldDB" id="A0A238V9U1"/>
<dbReference type="CDD" id="cd00190">
    <property type="entry name" value="Tryp_SPc"/>
    <property type="match status" value="1"/>
</dbReference>
<dbReference type="InterPro" id="IPR001314">
    <property type="entry name" value="Peptidase_S1A"/>
</dbReference>
<protein>
    <submittedName>
        <fullName evidence="5">Trypsin</fullName>
    </submittedName>
</protein>
<dbReference type="InterPro" id="IPR009003">
    <property type="entry name" value="Peptidase_S1_PA"/>
</dbReference>
<evidence type="ECO:0000313" key="5">
    <source>
        <dbReference type="EMBL" id="SNR30894.1"/>
    </source>
</evidence>
<sequence length="263" mass="27244">MVRNVASAVLAIAVAVVLAAGDVPARASVGGRPITEVVGGNVAKAGEFPWAVRLSMGCGGALTAPRVVLTAGHCVGPTGANKKIAVTAGSTDLKAKTALTAHSLEVIRAPGFTTETKGNDWAVVKLDRVLGLPTLRLVPDASSDQGEGTVMGWGQTTESALRQEQRLHYATVPTIPDDTCAKAYLAAKVALVKEDSICAGRHGVDTCQGDSGGPMVRRGRDGQWAQVGIVSWGLGCARDAYPGVYTQISKFRTAILEATRKLS</sequence>
<dbReference type="OrthoDB" id="1496095at2"/>
<feature type="chain" id="PRO_5039629837" evidence="3">
    <location>
        <begin position="20"/>
        <end position="263"/>
    </location>
</feature>
<dbReference type="RefSeq" id="WP_089291603.1">
    <property type="nucleotide sequence ID" value="NZ_BOMU01000003.1"/>
</dbReference>
<name>A0A238V9U1_9ACTN</name>
<evidence type="ECO:0000256" key="3">
    <source>
        <dbReference type="SAM" id="SignalP"/>
    </source>
</evidence>
<keyword evidence="3" id="KW-0732">Signal</keyword>
<dbReference type="PANTHER" id="PTHR24252:SF7">
    <property type="entry name" value="HYALIN"/>
    <property type="match status" value="1"/>
</dbReference>
<feature type="signal peptide" evidence="3">
    <location>
        <begin position="1"/>
        <end position="19"/>
    </location>
</feature>
<keyword evidence="1" id="KW-1015">Disulfide bond</keyword>
<dbReference type="Proteomes" id="UP000198415">
    <property type="component" value="Unassembled WGS sequence"/>
</dbReference>
<dbReference type="PROSITE" id="PS00135">
    <property type="entry name" value="TRYPSIN_SER"/>
    <property type="match status" value="1"/>
</dbReference>
<keyword evidence="6" id="KW-1185">Reference proteome</keyword>
<reference evidence="5 6" key="1">
    <citation type="submission" date="2017-06" db="EMBL/GenBank/DDBJ databases">
        <authorList>
            <person name="Kim H.J."/>
            <person name="Triplett B.A."/>
        </authorList>
    </citation>
    <scope>NUCLEOTIDE SEQUENCE [LARGE SCALE GENOMIC DNA]</scope>
    <source>
        <strain evidence="5 6">DSM 43151</strain>
    </source>
</reference>
<keyword evidence="2" id="KW-0720">Serine protease</keyword>
<dbReference type="PANTHER" id="PTHR24252">
    <property type="entry name" value="ACROSIN-RELATED"/>
    <property type="match status" value="1"/>
</dbReference>
<dbReference type="InterPro" id="IPR018114">
    <property type="entry name" value="TRYPSIN_HIS"/>
</dbReference>
<dbReference type="SUPFAM" id="SSF50494">
    <property type="entry name" value="Trypsin-like serine proteases"/>
    <property type="match status" value="1"/>
</dbReference>
<evidence type="ECO:0000259" key="4">
    <source>
        <dbReference type="PROSITE" id="PS50240"/>
    </source>
</evidence>